<dbReference type="AlphaFoldDB" id="A0A285IG10"/>
<reference evidence="1 2" key="1">
    <citation type="submission" date="2017-09" db="EMBL/GenBank/DDBJ databases">
        <authorList>
            <person name="Ehlers B."/>
            <person name="Leendertz F.H."/>
        </authorList>
    </citation>
    <scope>NUCLEOTIDE SEQUENCE [LARGE SCALE GENOMIC DNA]</scope>
    <source>
        <strain evidence="1 2">CGMCC 4.6857</strain>
    </source>
</reference>
<evidence type="ECO:0000313" key="2">
    <source>
        <dbReference type="Proteomes" id="UP000219612"/>
    </source>
</evidence>
<keyword evidence="2" id="KW-1185">Reference proteome</keyword>
<dbReference type="OrthoDB" id="5171966at2"/>
<evidence type="ECO:0000313" key="1">
    <source>
        <dbReference type="EMBL" id="SNY46026.1"/>
    </source>
</evidence>
<dbReference type="RefSeq" id="WP_097321509.1">
    <property type="nucleotide sequence ID" value="NZ_OBDY01000007.1"/>
</dbReference>
<dbReference type="Proteomes" id="UP000219612">
    <property type="component" value="Unassembled WGS sequence"/>
</dbReference>
<name>A0A285IG10_9ACTN</name>
<gene>
    <name evidence="1" type="ORF">SAMN05421748_107352</name>
</gene>
<proteinExistence type="predicted"/>
<organism evidence="1 2">
    <name type="scientific">Paractinoplanes atraurantiacus</name>
    <dbReference type="NCBI Taxonomy" id="1036182"/>
    <lineage>
        <taxon>Bacteria</taxon>
        <taxon>Bacillati</taxon>
        <taxon>Actinomycetota</taxon>
        <taxon>Actinomycetes</taxon>
        <taxon>Micromonosporales</taxon>
        <taxon>Micromonosporaceae</taxon>
        <taxon>Paractinoplanes</taxon>
    </lineage>
</organism>
<dbReference type="EMBL" id="OBDY01000007">
    <property type="protein sequence ID" value="SNY46026.1"/>
    <property type="molecule type" value="Genomic_DNA"/>
</dbReference>
<protein>
    <recommendedName>
        <fullName evidence="3">Peptidase MA superfamily protein</fullName>
    </recommendedName>
</protein>
<sequence>MSQTRSRAAFTACIAAGVLLLTLGVVTSRPDPEQAAIAAGAVPPRPPEPYERAVGSLREQSAALLSGDERAWLAAVAPPLHKRYRAMFRSLRALEVTRFDYEPGVGRPVGGDRSAVEFRVEIAYCLGTDMCPGRPGPHWQQPPRVEQRLILKPLGQRYVISTVTPASEPHPRHPAPWENGDLAVLRGSRVTLLAAPAERAHLARLLPVAEAAARADDRFAALMGTPQARYRIYLAGDPQWRSWYGGEENDWAVGLAVPLNMYATDVVLRMSKLEGDPQFLRVALQHELGHVVTLSGAYRADAAADTWLSEGIAEYIGWSPRTAARSLRRDSVRWQLRAAAPRSMVPVKPGPDAPDRAGDAFYGLSHFAVDCMAQRYGERKLFTFVRLVLTQDNEYDQAARDAYGVPFAVVDKACVSWIRSQVL</sequence>
<accession>A0A285IG10</accession>
<evidence type="ECO:0008006" key="3">
    <source>
        <dbReference type="Google" id="ProtNLM"/>
    </source>
</evidence>